<reference evidence="2 3" key="1">
    <citation type="journal article" date="2011" name="Proc. Natl. Acad. Sci. U.S.A.">
        <title>Evolutionary erosion of yeast sex chromosomes by mating-type switching accidents.</title>
        <authorList>
            <person name="Gordon J.L."/>
            <person name="Armisen D."/>
            <person name="Proux-Wera E."/>
            <person name="Oheigeartaigh S.S."/>
            <person name="Byrne K.P."/>
            <person name="Wolfe K.H."/>
        </authorList>
    </citation>
    <scope>NUCLEOTIDE SEQUENCE [LARGE SCALE GENOMIC DNA]</scope>
    <source>
        <strain evidence="3">ATCC 10597 / BCRC 20456 / CBS 421 / NBRC 0211 / NRRL Y-12639</strain>
    </source>
</reference>
<dbReference type="OrthoDB" id="5430106at2759"/>
<dbReference type="EMBL" id="HE580272">
    <property type="protein sequence ID" value="CCD25541.1"/>
    <property type="molecule type" value="Genomic_DNA"/>
</dbReference>
<feature type="region of interest" description="Disordered" evidence="1">
    <location>
        <begin position="301"/>
        <end position="389"/>
    </location>
</feature>
<feature type="region of interest" description="Disordered" evidence="1">
    <location>
        <begin position="587"/>
        <end position="625"/>
    </location>
</feature>
<dbReference type="GeneID" id="11496879"/>
<feature type="compositionally biased region" description="Polar residues" evidence="1">
    <location>
        <begin position="330"/>
        <end position="354"/>
    </location>
</feature>
<feature type="compositionally biased region" description="Low complexity" evidence="1">
    <location>
        <begin position="729"/>
        <end position="749"/>
    </location>
</feature>
<dbReference type="Pfam" id="PF10452">
    <property type="entry name" value="TCO89"/>
    <property type="match status" value="1"/>
</dbReference>
<sequence>MGQRGRTHGRGEPPVASAIDQQQQPLSQQQQQQQQLQLMSNKQIRQFTTRSRAKSTASFKGLRRMLAHDGGGQGSNLQYDERHAPIKCKSSDSISRKRVISGLNMTALSRVKSNPNSIGAAGIISPRDKVKQYYNQHHHYLNHHSHPRQVIHLRSKSSHSVLNLEDVVEQYTKNKEEMDRKKNADGKDRNDDKDYDDYEEDDELKEYDGIGEEEEEEEEEEEGGTQPETMNNLSPDDKVDHITLSSQEETLSSSNSTHIGNVQTSELNGDDRGEIQKPCDIQTALVAHHDKGKVAVVAAPEEVEEEDRIDIPTLDNVETSNVNEEHASLHSLTRQGSKFTASKSNDTKPSNTDDASATNATNKSANVPSISKAINGTQKQRQHATQEKQLDYHPEHEANTMAEHYIPTMILSQSTGMERTFQEPASIQNSLANELKRPGRNTNIEQQHIVPLQSQELPDQAFAQQPLLPNTDRVPTATNKNINNQNLRLKHSDIGTLSTENKADTRTSHSRHNSTNQHAFSTSIPSLTSNLQNALQQQPQGSYHKTSRIPSNILDATNNNSNTNIRYHSALRNENINTINNIDRKKSKLKENGTSNYHINNNYTTNTTTTNNNNNTKSDLSASLNRKTSSSVLKTNNFQAFLKSDDNDDDDSRTQRKLWLQRESSIMDLNLQNDNNNPDSIFMASNIEVKREFERITHEYINVKRFSNPLNEALAKLESLEKPTKLTRGSSSSPAATTNNNNPSTNNSGTKDRDIQSSSLLSSYLNPSKKPTADGFLPGEIRTSKLQRILSSIWREESISFNRDINPLNKSASHSNSNGNNINNMKQSHTNVNGYYSSQNHSGSNNTLRHSSIRSVMGTSATNMNQPLYQHQRVVNSLQPTTRAVNRRMENVVHHQQQR</sequence>
<name>G0WCN0_NAUDC</name>
<feature type="compositionally biased region" description="Polar residues" evidence="1">
    <location>
        <begin position="39"/>
        <end position="58"/>
    </location>
</feature>
<dbReference type="PANTHER" id="PTHR22794">
    <property type="entry name" value="THAP DOMAIN PROTEIN 11"/>
    <property type="match status" value="1"/>
</dbReference>
<proteinExistence type="predicted"/>
<dbReference type="PANTHER" id="PTHR22794:SF2">
    <property type="entry name" value="THAP DOMAIN-CONTAINING PROTEIN 11"/>
    <property type="match status" value="1"/>
</dbReference>
<protein>
    <submittedName>
        <fullName evidence="2">Uncharacterized protein</fullName>
    </submittedName>
</protein>
<accession>G0WCN0</accession>
<feature type="compositionally biased region" description="Low complexity" evidence="1">
    <location>
        <begin position="355"/>
        <end position="366"/>
    </location>
</feature>
<dbReference type="GO" id="GO:0031931">
    <property type="term" value="C:TORC1 complex"/>
    <property type="evidence" value="ECO:0007669"/>
    <property type="project" value="InterPro"/>
</dbReference>
<feature type="compositionally biased region" description="Low complexity" evidence="1">
    <location>
        <begin position="600"/>
        <end position="616"/>
    </location>
</feature>
<dbReference type="HOGENOM" id="CLU_023420_0_0_1"/>
<dbReference type="InterPro" id="IPR018857">
    <property type="entry name" value="TORC1_cplx_su_TCO89"/>
</dbReference>
<feature type="compositionally biased region" description="Low complexity" evidence="1">
    <location>
        <begin position="243"/>
        <end position="257"/>
    </location>
</feature>
<gene>
    <name evidence="2" type="primary">NDAI0F02230</name>
    <name evidence="2" type="ordered locus">NDAI_0F02230</name>
</gene>
<dbReference type="KEGG" id="ndi:NDAI_0F02230"/>
<feature type="region of interest" description="Disordered" evidence="1">
    <location>
        <begin position="469"/>
        <end position="521"/>
    </location>
</feature>
<dbReference type="Proteomes" id="UP000000689">
    <property type="component" value="Chromosome 6"/>
</dbReference>
<feature type="compositionally biased region" description="Polar residues" evidence="1">
    <location>
        <begin position="367"/>
        <end position="379"/>
    </location>
</feature>
<dbReference type="RefSeq" id="XP_003670784.1">
    <property type="nucleotide sequence ID" value="XM_003670736.1"/>
</dbReference>
<feature type="region of interest" description="Disordered" evidence="1">
    <location>
        <begin position="1"/>
        <end position="59"/>
    </location>
</feature>
<organism evidence="2 3">
    <name type="scientific">Naumovozyma dairenensis (strain ATCC 10597 / BCRC 20456 / CBS 421 / NBRC 0211 / NRRL Y-12639)</name>
    <name type="common">Saccharomyces dairenensis</name>
    <dbReference type="NCBI Taxonomy" id="1071378"/>
    <lineage>
        <taxon>Eukaryota</taxon>
        <taxon>Fungi</taxon>
        <taxon>Dikarya</taxon>
        <taxon>Ascomycota</taxon>
        <taxon>Saccharomycotina</taxon>
        <taxon>Saccharomycetes</taxon>
        <taxon>Saccharomycetales</taxon>
        <taxon>Saccharomycetaceae</taxon>
        <taxon>Naumovozyma</taxon>
    </lineage>
</organism>
<dbReference type="GO" id="GO:0031929">
    <property type="term" value="P:TOR signaling"/>
    <property type="evidence" value="ECO:0007669"/>
    <property type="project" value="InterPro"/>
</dbReference>
<feature type="compositionally biased region" description="Basic and acidic residues" evidence="1">
    <location>
        <begin position="173"/>
        <end position="192"/>
    </location>
</feature>
<dbReference type="OMA" id="RISHEYT"/>
<dbReference type="eggNOG" id="ENOG502QR2V">
    <property type="taxonomic scope" value="Eukaryota"/>
</dbReference>
<feature type="compositionally biased region" description="Polar residues" evidence="1">
    <location>
        <begin position="476"/>
        <end position="487"/>
    </location>
</feature>
<keyword evidence="3" id="KW-1185">Reference proteome</keyword>
<feature type="compositionally biased region" description="Low complexity" evidence="1">
    <location>
        <begin position="21"/>
        <end position="38"/>
    </location>
</feature>
<feature type="compositionally biased region" description="Polar residues" evidence="1">
    <location>
        <begin position="258"/>
        <end position="267"/>
    </location>
</feature>
<evidence type="ECO:0000313" key="3">
    <source>
        <dbReference type="Proteomes" id="UP000000689"/>
    </source>
</evidence>
<feature type="region of interest" description="Disordered" evidence="1">
    <location>
        <begin position="721"/>
        <end position="757"/>
    </location>
</feature>
<dbReference type="STRING" id="1071378.G0WCN0"/>
<feature type="region of interest" description="Disordered" evidence="1">
    <location>
        <begin position="173"/>
        <end position="275"/>
    </location>
</feature>
<dbReference type="AlphaFoldDB" id="G0WCN0"/>
<dbReference type="GO" id="GO:0000329">
    <property type="term" value="C:fungal-type vacuole membrane"/>
    <property type="evidence" value="ECO:0007669"/>
    <property type="project" value="TreeGrafter"/>
</dbReference>
<evidence type="ECO:0000313" key="2">
    <source>
        <dbReference type="EMBL" id="CCD25541.1"/>
    </source>
</evidence>
<evidence type="ECO:0000256" key="1">
    <source>
        <dbReference type="SAM" id="MobiDB-lite"/>
    </source>
</evidence>
<feature type="compositionally biased region" description="Acidic residues" evidence="1">
    <location>
        <begin position="193"/>
        <end position="223"/>
    </location>
</feature>